<dbReference type="GO" id="GO:0007165">
    <property type="term" value="P:signal transduction"/>
    <property type="evidence" value="ECO:0007669"/>
    <property type="project" value="TreeGrafter"/>
</dbReference>
<evidence type="ECO:0000256" key="5">
    <source>
        <dbReference type="ARBA" id="ARBA00023136"/>
    </source>
</evidence>
<protein>
    <submittedName>
        <fullName evidence="11">Phosphatidic acid phosphatase type 2/haloperoxidase domain-containing protein</fullName>
    </submittedName>
</protein>
<feature type="transmembrane region" description="Helical" evidence="8">
    <location>
        <begin position="379"/>
        <end position="396"/>
    </location>
</feature>
<dbReference type="InterPro" id="IPR043216">
    <property type="entry name" value="PAP-like"/>
</dbReference>
<dbReference type="InterPro" id="IPR036938">
    <property type="entry name" value="PAP2/HPO_sf"/>
</dbReference>
<comment type="similarity">
    <text evidence="2">Belongs to the PA-phosphatase related phosphoesterase family.</text>
</comment>
<dbReference type="WBParaSite" id="PSAMB.scaffold11687size3192.g34327.t1">
    <property type="protein sequence ID" value="PSAMB.scaffold11687size3192.g34327.t1"/>
    <property type="gene ID" value="PSAMB.scaffold11687size3192.g34327"/>
</dbReference>
<sequence length="435" mass="48318">EYEDALTVDQVEKPEIDSVASSDNPSAKGGCDCESLKEKIAELENLLSAEQRRIETLTAALMRCTCSSNPFSDIDEANGIYRGCLNSAPVDRAVAQCKHAGQSNDKIIDNCYCNNVDFCNSSEDLQCGYIAAAKLRSGSMTHLSTDFVDWCRSPNDGRADTMKLRNVLRFGASSDGPIKQTSLTHVALGLSCMLIALIFRQVSKKFSMTRHGLFCDDDSILYPYKPDTIHPDTVLVVAICLPLIIITFTELFNTIRALQTGILLCRRVFCLFVHPAIFFILKYYTIYLFGLFVCDALTEVGKRTVGRLRPHFVDVCKPNLTLCATNPHLYIADIQCLGIDNDDERASFPSGHSSDSFYVSIFCIMYLQVRLDLRSAMRFIRASFQVILFTIAYYCAMSRVMDNHHRGSDVLAGSLLGALIATSTSELCSGSFTRK</sequence>
<organism evidence="10 11">
    <name type="scientific">Plectus sambesii</name>
    <dbReference type="NCBI Taxonomy" id="2011161"/>
    <lineage>
        <taxon>Eukaryota</taxon>
        <taxon>Metazoa</taxon>
        <taxon>Ecdysozoa</taxon>
        <taxon>Nematoda</taxon>
        <taxon>Chromadorea</taxon>
        <taxon>Plectida</taxon>
        <taxon>Plectina</taxon>
        <taxon>Plectoidea</taxon>
        <taxon>Plectidae</taxon>
        <taxon>Plectus</taxon>
    </lineage>
</organism>
<feature type="transmembrane region" description="Helical" evidence="8">
    <location>
        <begin position="233"/>
        <end position="252"/>
    </location>
</feature>
<evidence type="ECO:0000259" key="9">
    <source>
        <dbReference type="SMART" id="SM00014"/>
    </source>
</evidence>
<feature type="coiled-coil region" evidence="6">
    <location>
        <begin position="33"/>
        <end position="60"/>
    </location>
</feature>
<dbReference type="GO" id="GO:0008195">
    <property type="term" value="F:phosphatidate phosphatase activity"/>
    <property type="evidence" value="ECO:0007669"/>
    <property type="project" value="TreeGrafter"/>
</dbReference>
<keyword evidence="6" id="KW-0175">Coiled coil</keyword>
<dbReference type="AlphaFoldDB" id="A0A914UQA1"/>
<dbReference type="GO" id="GO:0006644">
    <property type="term" value="P:phospholipid metabolic process"/>
    <property type="evidence" value="ECO:0007669"/>
    <property type="project" value="InterPro"/>
</dbReference>
<evidence type="ECO:0000313" key="10">
    <source>
        <dbReference type="Proteomes" id="UP000887566"/>
    </source>
</evidence>
<keyword evidence="4 8" id="KW-1133">Transmembrane helix</keyword>
<proteinExistence type="inferred from homology"/>
<comment type="subcellular location">
    <subcellularLocation>
        <location evidence="1">Membrane</location>
        <topology evidence="1">Multi-pass membrane protein</topology>
    </subcellularLocation>
</comment>
<keyword evidence="5 8" id="KW-0472">Membrane</keyword>
<evidence type="ECO:0000313" key="11">
    <source>
        <dbReference type="WBParaSite" id="PSAMB.scaffold11687size3192.g34327.t1"/>
    </source>
</evidence>
<dbReference type="PANTHER" id="PTHR10165:SF103">
    <property type="entry name" value="PHOSPHOLIPID PHOSPHATASE HOMOLOG 1.2 HOMOLOG"/>
    <property type="match status" value="1"/>
</dbReference>
<accession>A0A914UQA1</accession>
<evidence type="ECO:0000256" key="3">
    <source>
        <dbReference type="ARBA" id="ARBA00022692"/>
    </source>
</evidence>
<evidence type="ECO:0000256" key="7">
    <source>
        <dbReference type="SAM" id="MobiDB-lite"/>
    </source>
</evidence>
<name>A0A914UQA1_9BILA</name>
<evidence type="ECO:0000256" key="2">
    <source>
        <dbReference type="ARBA" id="ARBA00008816"/>
    </source>
</evidence>
<reference evidence="11" key="1">
    <citation type="submission" date="2022-11" db="UniProtKB">
        <authorList>
            <consortium name="WormBaseParasite"/>
        </authorList>
    </citation>
    <scope>IDENTIFICATION</scope>
</reference>
<keyword evidence="10" id="KW-1185">Reference proteome</keyword>
<evidence type="ECO:0000256" key="6">
    <source>
        <dbReference type="SAM" id="Coils"/>
    </source>
</evidence>
<evidence type="ECO:0000256" key="1">
    <source>
        <dbReference type="ARBA" id="ARBA00004141"/>
    </source>
</evidence>
<feature type="transmembrane region" description="Helical" evidence="8">
    <location>
        <begin position="264"/>
        <end position="284"/>
    </location>
</feature>
<dbReference type="InterPro" id="IPR000326">
    <property type="entry name" value="PAP2/HPO"/>
</dbReference>
<feature type="domain" description="Phosphatidic acid phosphatase type 2/haloperoxidase" evidence="9">
    <location>
        <begin position="284"/>
        <end position="425"/>
    </location>
</feature>
<dbReference type="PANTHER" id="PTHR10165">
    <property type="entry name" value="LIPID PHOSPHATE PHOSPHATASE"/>
    <property type="match status" value="1"/>
</dbReference>
<keyword evidence="3 8" id="KW-0812">Transmembrane</keyword>
<dbReference type="SMART" id="SM00014">
    <property type="entry name" value="acidPPc"/>
    <property type="match status" value="1"/>
</dbReference>
<feature type="transmembrane region" description="Helical" evidence="8">
    <location>
        <begin position="183"/>
        <end position="202"/>
    </location>
</feature>
<evidence type="ECO:0000256" key="4">
    <source>
        <dbReference type="ARBA" id="ARBA00022989"/>
    </source>
</evidence>
<dbReference type="SUPFAM" id="SSF48317">
    <property type="entry name" value="Acid phosphatase/Vanadium-dependent haloperoxidase"/>
    <property type="match status" value="1"/>
</dbReference>
<dbReference type="CDD" id="cd03384">
    <property type="entry name" value="PAP2_wunen"/>
    <property type="match status" value="1"/>
</dbReference>
<dbReference type="Pfam" id="PF01569">
    <property type="entry name" value="PAP2"/>
    <property type="match status" value="1"/>
</dbReference>
<dbReference type="Proteomes" id="UP000887566">
    <property type="component" value="Unplaced"/>
</dbReference>
<dbReference type="GO" id="GO:0005886">
    <property type="term" value="C:plasma membrane"/>
    <property type="evidence" value="ECO:0007669"/>
    <property type="project" value="TreeGrafter"/>
</dbReference>
<evidence type="ECO:0000256" key="8">
    <source>
        <dbReference type="SAM" id="Phobius"/>
    </source>
</evidence>
<dbReference type="Gene3D" id="1.20.144.10">
    <property type="entry name" value="Phosphatidic acid phosphatase type 2/haloperoxidase"/>
    <property type="match status" value="1"/>
</dbReference>
<feature type="region of interest" description="Disordered" evidence="7">
    <location>
        <begin position="1"/>
        <end position="30"/>
    </location>
</feature>
<dbReference type="GO" id="GO:0046839">
    <property type="term" value="P:phospholipid dephosphorylation"/>
    <property type="evidence" value="ECO:0007669"/>
    <property type="project" value="TreeGrafter"/>
</dbReference>